<accession>A0A1E8F9T3</accession>
<dbReference type="HAMAP" id="MF_00758">
    <property type="entry name" value="UPF0301"/>
    <property type="match status" value="1"/>
</dbReference>
<dbReference type="Proteomes" id="UP000176037">
    <property type="component" value="Unassembled WGS sequence"/>
</dbReference>
<dbReference type="PANTHER" id="PTHR30327">
    <property type="entry name" value="UNCHARACTERIZED PROTEIN YQGE"/>
    <property type="match status" value="1"/>
</dbReference>
<dbReference type="InterPro" id="IPR003774">
    <property type="entry name" value="AlgH-like"/>
</dbReference>
<organism evidence="3 4">
    <name type="scientific">Alteromonas lipolytica</name>
    <dbReference type="NCBI Taxonomy" id="1856405"/>
    <lineage>
        <taxon>Bacteria</taxon>
        <taxon>Pseudomonadati</taxon>
        <taxon>Pseudomonadota</taxon>
        <taxon>Gammaproteobacteria</taxon>
        <taxon>Alteromonadales</taxon>
        <taxon>Alteromonadaceae</taxon>
        <taxon>Alteromonas/Salinimonas group</taxon>
        <taxon>Alteromonas</taxon>
    </lineage>
</organism>
<sequence length="188" mass="20748">MTELKSLANHFLIAMPSMEDPFFSRSLTYICEHNDEGAMGLVVNQPTNMTLRELLEQADKDAEVDDEKGQQIVLAGGPVSQERGFILHSPQPGWSSSLNLTSEIMVTTSKDILSALGNHRGPDQAIITLGYAGWSAGQLEQEIQQNSWLTIEADPKILFETPIHQRWQLAVNSLGVDVWQIAPEVGHA</sequence>
<evidence type="ECO:0000256" key="2">
    <source>
        <dbReference type="HAMAP-Rule" id="MF_00758"/>
    </source>
</evidence>
<dbReference type="SUPFAM" id="SSF143456">
    <property type="entry name" value="VC0467-like"/>
    <property type="match status" value="1"/>
</dbReference>
<evidence type="ECO:0000313" key="3">
    <source>
        <dbReference type="EMBL" id="OFI32671.1"/>
    </source>
</evidence>
<dbReference type="STRING" id="1856405.BFC17_05830"/>
<dbReference type="OrthoDB" id="9807486at2"/>
<dbReference type="RefSeq" id="WP_070178199.1">
    <property type="nucleotide sequence ID" value="NZ_BMJR01000005.1"/>
</dbReference>
<dbReference type="Pfam" id="PF02622">
    <property type="entry name" value="DUF179"/>
    <property type="match status" value="1"/>
</dbReference>
<dbReference type="AlphaFoldDB" id="A0A1E8F9T3"/>
<reference evidence="3 4" key="1">
    <citation type="submission" date="2016-09" db="EMBL/GenBank/DDBJ databases">
        <title>Alteromonas lipolytica, a new species isolated from sea water.</title>
        <authorList>
            <person name="Wu Y.-H."/>
            <person name="Cheng H."/>
            <person name="Xu X.-W."/>
        </authorList>
    </citation>
    <scope>NUCLEOTIDE SEQUENCE [LARGE SCALE GENOMIC DNA]</scope>
    <source>
        <strain evidence="3 4">JW12</strain>
    </source>
</reference>
<dbReference type="Gene3D" id="3.40.1740.10">
    <property type="entry name" value="VC0467-like"/>
    <property type="match status" value="1"/>
</dbReference>
<gene>
    <name evidence="3" type="ORF">BFC17_05830</name>
</gene>
<dbReference type="EMBL" id="MJIC01000016">
    <property type="protein sequence ID" value="OFI32671.1"/>
    <property type="molecule type" value="Genomic_DNA"/>
</dbReference>
<evidence type="ECO:0000313" key="4">
    <source>
        <dbReference type="Proteomes" id="UP000176037"/>
    </source>
</evidence>
<proteinExistence type="inferred from homology"/>
<dbReference type="PANTHER" id="PTHR30327:SF1">
    <property type="entry name" value="UPF0301 PROTEIN YQGE"/>
    <property type="match status" value="1"/>
</dbReference>
<protein>
    <recommendedName>
        <fullName evidence="2">UPF0301 protein BFC17_05830</fullName>
    </recommendedName>
</protein>
<evidence type="ECO:0000256" key="1">
    <source>
        <dbReference type="ARBA" id="ARBA00009600"/>
    </source>
</evidence>
<dbReference type="GO" id="GO:0005829">
    <property type="term" value="C:cytosol"/>
    <property type="evidence" value="ECO:0007669"/>
    <property type="project" value="TreeGrafter"/>
</dbReference>
<comment type="caution">
    <text evidence="3">The sequence shown here is derived from an EMBL/GenBank/DDBJ whole genome shotgun (WGS) entry which is preliminary data.</text>
</comment>
<dbReference type="NCBIfam" id="NF001266">
    <property type="entry name" value="PRK00228.1-1"/>
    <property type="match status" value="1"/>
</dbReference>
<keyword evidence="4" id="KW-1185">Reference proteome</keyword>
<comment type="similarity">
    <text evidence="1 2">Belongs to the UPF0301 (AlgH) family.</text>
</comment>
<name>A0A1E8F9T3_9ALTE</name>